<dbReference type="PANTHER" id="PTHR12224">
    <property type="entry name" value="BETA-1,4-MANNOSYL-GLYCOPROTEIN BETA-1,4-N-ACETYLGLUCOSAMINYL-TRANSFERASE"/>
    <property type="match status" value="1"/>
</dbReference>
<comment type="caution">
    <text evidence="1">The sequence shown here is derived from an EMBL/GenBank/DDBJ whole genome shotgun (WGS) entry which is preliminary data.</text>
</comment>
<dbReference type="RefSeq" id="WP_068009724.1">
    <property type="nucleotide sequence ID" value="NZ_FOFM01000001.1"/>
</dbReference>
<dbReference type="Pfam" id="PF04724">
    <property type="entry name" value="Glyco_transf_17"/>
    <property type="match status" value="1"/>
</dbReference>
<dbReference type="PATRIC" id="fig|989403.3.peg.4278"/>
<evidence type="ECO:0000313" key="2">
    <source>
        <dbReference type="Proteomes" id="UP000076577"/>
    </source>
</evidence>
<dbReference type="GO" id="GO:0006044">
    <property type="term" value="P:N-acetylglucosamine metabolic process"/>
    <property type="evidence" value="ECO:0007669"/>
    <property type="project" value="TreeGrafter"/>
</dbReference>
<dbReference type="STRING" id="989403.SAMN05421798_10153"/>
<dbReference type="GO" id="GO:0003830">
    <property type="term" value="F:beta-1,4-mannosylglycoprotein 4-beta-N-acetylglucosaminyltransferase activity"/>
    <property type="evidence" value="ECO:0007669"/>
    <property type="project" value="InterPro"/>
</dbReference>
<name>A0A165UNQ8_9HYPH</name>
<organism evidence="1 2">
    <name type="scientific">Pseudovibrio axinellae</name>
    <dbReference type="NCBI Taxonomy" id="989403"/>
    <lineage>
        <taxon>Bacteria</taxon>
        <taxon>Pseudomonadati</taxon>
        <taxon>Pseudomonadota</taxon>
        <taxon>Alphaproteobacteria</taxon>
        <taxon>Hyphomicrobiales</taxon>
        <taxon>Stappiaceae</taxon>
        <taxon>Pseudovibrio</taxon>
    </lineage>
</organism>
<dbReference type="EMBL" id="LMCB01000098">
    <property type="protein sequence ID" value="KZL12621.1"/>
    <property type="molecule type" value="Genomic_DNA"/>
</dbReference>
<accession>A0A165UNQ8</accession>
<evidence type="ECO:0000313" key="1">
    <source>
        <dbReference type="EMBL" id="KZL12621.1"/>
    </source>
</evidence>
<keyword evidence="2" id="KW-1185">Reference proteome</keyword>
<sequence length="293" mass="34062">MVKVVDGFTFFNELDTLEIRLGELFDVVDEFVLVEATKTFTGNEKPLYFADNKSRFAPFMSKIRHIIVEDMPGGEQSAWSREYHQRKSIERGLKDLSGKDLILVSDVDEIPKPDALFKTKHDPKSARSLTFFGSDIFRYRLNYKDDISDFTSCPRMISAMFFKGAQALRRERAYQSKSLPAVLETALWQWKALARYKRAMRRNLIRSSSWHFSFLGDMDKVVTKLEAYSHTEHMNDAYLGRAQRTLERLETGDGRGKLVTKDSGELPEYVLENFEKFSHLYVEPQAQRPIWRG</sequence>
<dbReference type="Proteomes" id="UP000076577">
    <property type="component" value="Unassembled WGS sequence"/>
</dbReference>
<dbReference type="GO" id="GO:0016020">
    <property type="term" value="C:membrane"/>
    <property type="evidence" value="ECO:0007669"/>
    <property type="project" value="InterPro"/>
</dbReference>
<dbReference type="InterPro" id="IPR006813">
    <property type="entry name" value="Glyco_trans_17"/>
</dbReference>
<protein>
    <submittedName>
        <fullName evidence="1">Glycosyltransferase family 17</fullName>
    </submittedName>
</protein>
<dbReference type="PANTHER" id="PTHR12224:SF0">
    <property type="entry name" value="BETA-1,4-MANNOSYL-GLYCOPROTEIN 4-BETA-N-ACETYLGLUCOSAMINYLTRANSFERASE"/>
    <property type="match status" value="1"/>
</dbReference>
<dbReference type="OrthoDB" id="1997677at2"/>
<keyword evidence="1" id="KW-0808">Transferase</keyword>
<dbReference type="AlphaFoldDB" id="A0A165UNQ8"/>
<gene>
    <name evidence="1" type="ORF">PsAD2_03927</name>
</gene>
<reference evidence="1 2" key="1">
    <citation type="journal article" date="2016" name="Front. Microbiol.">
        <title>Comparative Genomic Analysis Reveals a Diverse Repertoire of Genes Involved in Prokaryote-Eukaryote Interactions within the Pseudovibrio Genus.</title>
        <authorList>
            <person name="Romano S."/>
            <person name="Fernandez-Guerra A."/>
            <person name="Reen F.J."/>
            <person name="Glockner F.O."/>
            <person name="Crowley S.P."/>
            <person name="O'Sullivan O."/>
            <person name="Cotter P.D."/>
            <person name="Adams C."/>
            <person name="Dobson A.D."/>
            <person name="O'Gara F."/>
        </authorList>
    </citation>
    <scope>NUCLEOTIDE SEQUENCE [LARGE SCALE GENOMIC DNA]</scope>
    <source>
        <strain evidence="1 2">Ad2</strain>
    </source>
</reference>
<proteinExistence type="predicted"/>